<dbReference type="InParanoid" id="A0A165D9G7"/>
<accession>A0A165D9G7</accession>
<dbReference type="RefSeq" id="XP_040762122.1">
    <property type="nucleotide sequence ID" value="XM_040907170.1"/>
</dbReference>
<name>A0A165D9G7_9APHY</name>
<gene>
    <name evidence="1" type="ORF">LAESUDRAFT_715661</name>
</gene>
<dbReference type="EMBL" id="KV427637">
    <property type="protein sequence ID" value="KZT04382.1"/>
    <property type="molecule type" value="Genomic_DNA"/>
</dbReference>
<dbReference type="Proteomes" id="UP000076871">
    <property type="component" value="Unassembled WGS sequence"/>
</dbReference>
<keyword evidence="2" id="KW-1185">Reference proteome</keyword>
<proteinExistence type="predicted"/>
<dbReference type="AlphaFoldDB" id="A0A165D9G7"/>
<organism evidence="1 2">
    <name type="scientific">Laetiporus sulphureus 93-53</name>
    <dbReference type="NCBI Taxonomy" id="1314785"/>
    <lineage>
        <taxon>Eukaryota</taxon>
        <taxon>Fungi</taxon>
        <taxon>Dikarya</taxon>
        <taxon>Basidiomycota</taxon>
        <taxon>Agaricomycotina</taxon>
        <taxon>Agaricomycetes</taxon>
        <taxon>Polyporales</taxon>
        <taxon>Laetiporus</taxon>
    </lineage>
</organism>
<reference evidence="1 2" key="1">
    <citation type="journal article" date="2016" name="Mol. Biol. Evol.">
        <title>Comparative Genomics of Early-Diverging Mushroom-Forming Fungi Provides Insights into the Origins of Lignocellulose Decay Capabilities.</title>
        <authorList>
            <person name="Nagy L.G."/>
            <person name="Riley R."/>
            <person name="Tritt A."/>
            <person name="Adam C."/>
            <person name="Daum C."/>
            <person name="Floudas D."/>
            <person name="Sun H."/>
            <person name="Yadav J.S."/>
            <person name="Pangilinan J."/>
            <person name="Larsson K.H."/>
            <person name="Matsuura K."/>
            <person name="Barry K."/>
            <person name="Labutti K."/>
            <person name="Kuo R."/>
            <person name="Ohm R.A."/>
            <person name="Bhattacharya S.S."/>
            <person name="Shirouzu T."/>
            <person name="Yoshinaga Y."/>
            <person name="Martin F.M."/>
            <person name="Grigoriev I.V."/>
            <person name="Hibbett D.S."/>
        </authorList>
    </citation>
    <scope>NUCLEOTIDE SEQUENCE [LARGE SCALE GENOMIC DNA]</scope>
    <source>
        <strain evidence="1 2">93-53</strain>
    </source>
</reference>
<sequence length="158" mass="17350">MCAWMACVRYGLWGTGIVFEKGEGVVVRAYMLGLFLRLCKWWPPTVDLPLLLCAAQNNAQTIHAIHKEKYNTMTVVDDPRSCLMNHVIAPHTLRPAASGSFYQGALAISPTVQASLFVLMHEAGMCSCANIRLSTHLPRASLEVANVAFDTSTGIRED</sequence>
<dbReference type="GeneID" id="63824199"/>
<evidence type="ECO:0000313" key="2">
    <source>
        <dbReference type="Proteomes" id="UP000076871"/>
    </source>
</evidence>
<protein>
    <submittedName>
        <fullName evidence="1">Uncharacterized protein</fullName>
    </submittedName>
</protein>
<evidence type="ECO:0000313" key="1">
    <source>
        <dbReference type="EMBL" id="KZT04382.1"/>
    </source>
</evidence>